<dbReference type="PANTHER" id="PTHR22854:SF2">
    <property type="entry name" value="INDOLE-3-GLYCEROL-PHOSPHATE SYNTHASE"/>
    <property type="match status" value="1"/>
</dbReference>
<evidence type="ECO:0000256" key="2">
    <source>
        <dbReference type="ARBA" id="ARBA00004696"/>
    </source>
</evidence>
<evidence type="ECO:0000256" key="3">
    <source>
        <dbReference type="ARBA" id="ARBA00012362"/>
    </source>
</evidence>
<organism evidence="10 11">
    <name type="scientific">Candidatus Desulfovibrio trichonymphae</name>
    <dbReference type="NCBI Taxonomy" id="1725232"/>
    <lineage>
        <taxon>Bacteria</taxon>
        <taxon>Pseudomonadati</taxon>
        <taxon>Thermodesulfobacteriota</taxon>
        <taxon>Desulfovibrionia</taxon>
        <taxon>Desulfovibrionales</taxon>
        <taxon>Desulfovibrionaceae</taxon>
        <taxon>Desulfovibrio</taxon>
    </lineage>
</organism>
<dbReference type="InterPro" id="IPR045186">
    <property type="entry name" value="Indole-3-glycerol_P_synth"/>
</dbReference>
<dbReference type="InterPro" id="IPR001468">
    <property type="entry name" value="Indole-3-GlycerolPSynthase_CS"/>
</dbReference>
<evidence type="ECO:0000313" key="11">
    <source>
        <dbReference type="Proteomes" id="UP000242645"/>
    </source>
</evidence>
<dbReference type="InterPro" id="IPR011060">
    <property type="entry name" value="RibuloseP-bd_barrel"/>
</dbReference>
<dbReference type="PROSITE" id="PS00614">
    <property type="entry name" value="IGPS"/>
    <property type="match status" value="1"/>
</dbReference>
<dbReference type="SUPFAM" id="SSF51366">
    <property type="entry name" value="Ribulose-phoshate binding barrel"/>
    <property type="match status" value="1"/>
</dbReference>
<dbReference type="AlphaFoldDB" id="A0A1J1DQE4"/>
<proteinExistence type="predicted"/>
<evidence type="ECO:0000256" key="1">
    <source>
        <dbReference type="ARBA" id="ARBA00001633"/>
    </source>
</evidence>
<dbReference type="CDD" id="cd00331">
    <property type="entry name" value="IGPS"/>
    <property type="match status" value="1"/>
</dbReference>
<comment type="catalytic activity">
    <reaction evidence="1">
        <text>1-(2-carboxyphenylamino)-1-deoxy-D-ribulose 5-phosphate + H(+) = (1S,2R)-1-C-(indol-3-yl)glycerol 3-phosphate + CO2 + H2O</text>
        <dbReference type="Rhea" id="RHEA:23476"/>
        <dbReference type="ChEBI" id="CHEBI:15377"/>
        <dbReference type="ChEBI" id="CHEBI:15378"/>
        <dbReference type="ChEBI" id="CHEBI:16526"/>
        <dbReference type="ChEBI" id="CHEBI:58613"/>
        <dbReference type="ChEBI" id="CHEBI:58866"/>
        <dbReference type="EC" id="4.1.1.48"/>
    </reaction>
</comment>
<dbReference type="RefSeq" id="WP_096399556.1">
    <property type="nucleotide sequence ID" value="NZ_AP017368.1"/>
</dbReference>
<evidence type="ECO:0000259" key="9">
    <source>
        <dbReference type="Pfam" id="PF00218"/>
    </source>
</evidence>
<evidence type="ECO:0000256" key="6">
    <source>
        <dbReference type="ARBA" id="ARBA00022822"/>
    </source>
</evidence>
<protein>
    <recommendedName>
        <fullName evidence="3">indole-3-glycerol-phosphate synthase</fullName>
        <ecNumber evidence="3">4.1.1.48</ecNumber>
    </recommendedName>
</protein>
<comment type="pathway">
    <text evidence="2">Amino-acid biosynthesis; L-tryptophan biosynthesis; L-tryptophan from chorismate: step 4/5.</text>
</comment>
<keyword evidence="8" id="KW-0456">Lyase</keyword>
<dbReference type="EMBL" id="AP017368">
    <property type="protein sequence ID" value="BAV92034.1"/>
    <property type="molecule type" value="Genomic_DNA"/>
</dbReference>
<dbReference type="Pfam" id="PF00218">
    <property type="entry name" value="IGPS"/>
    <property type="match status" value="1"/>
</dbReference>
<evidence type="ECO:0000256" key="4">
    <source>
        <dbReference type="ARBA" id="ARBA00022605"/>
    </source>
</evidence>
<dbReference type="InterPro" id="IPR013785">
    <property type="entry name" value="Aldolase_TIM"/>
</dbReference>
<dbReference type="GO" id="GO:0004425">
    <property type="term" value="F:indole-3-glycerol-phosphate synthase activity"/>
    <property type="evidence" value="ECO:0007669"/>
    <property type="project" value="UniProtKB-EC"/>
</dbReference>
<feature type="domain" description="Indole-3-glycerol phosphate synthase" evidence="9">
    <location>
        <begin position="3"/>
        <end position="256"/>
    </location>
</feature>
<keyword evidence="6" id="KW-0822">Tryptophan biosynthesis</keyword>
<dbReference type="EC" id="4.1.1.48" evidence="3"/>
<dbReference type="PANTHER" id="PTHR22854">
    <property type="entry name" value="TRYPTOPHAN BIOSYNTHESIS PROTEIN"/>
    <property type="match status" value="1"/>
</dbReference>
<keyword evidence="7" id="KW-0057">Aromatic amino acid biosynthesis</keyword>
<dbReference type="OrthoDB" id="9804217at2"/>
<evidence type="ECO:0000256" key="8">
    <source>
        <dbReference type="ARBA" id="ARBA00023239"/>
    </source>
</evidence>
<dbReference type="UniPathway" id="UPA00035">
    <property type="reaction ID" value="UER00043"/>
</dbReference>
<accession>A0A1J1DQE4</accession>
<dbReference type="KEGG" id="dtr:RSDT_0522"/>
<gene>
    <name evidence="10" type="primary">trpC</name>
    <name evidence="10" type="ORF">RSDT_0522</name>
</gene>
<dbReference type="GO" id="GO:0004640">
    <property type="term" value="F:phosphoribosylanthranilate isomerase activity"/>
    <property type="evidence" value="ECO:0007669"/>
    <property type="project" value="TreeGrafter"/>
</dbReference>
<sequence>MRLERFYKAKLAEVESLRRAAEQGFLPEICSEPRPDFSDALRRPQHGRPLAIVAEYKRASPSHGVICEKISVEEAARQYAAAGAAALSVLTEEMYFHGNMNFLKRAATVQNDLVKPLPLLRKDFIFDLLQVRATAATPASAVLIIVKLTPDVRFLRQLREEAEKFGMQAVVEVFDKEDLRRARESGARIIQVNARNLDTLQVDRISCCQLAEENTPMDNELWIAASGISRAEHLVQAAEAGYNAVLIGSALMRQGRPGVALRAILQIDFPARRNNHAD</sequence>
<evidence type="ECO:0000256" key="7">
    <source>
        <dbReference type="ARBA" id="ARBA00023141"/>
    </source>
</evidence>
<dbReference type="Proteomes" id="UP000242645">
    <property type="component" value="Chromosome"/>
</dbReference>
<dbReference type="GO" id="GO:0000162">
    <property type="term" value="P:L-tryptophan biosynthetic process"/>
    <property type="evidence" value="ECO:0007669"/>
    <property type="project" value="UniProtKB-UniPathway"/>
</dbReference>
<evidence type="ECO:0000313" key="10">
    <source>
        <dbReference type="EMBL" id="BAV92034.1"/>
    </source>
</evidence>
<keyword evidence="5" id="KW-0210">Decarboxylase</keyword>
<name>A0A1J1DQE4_9BACT</name>
<reference evidence="10 11" key="1">
    <citation type="journal article" date="2017" name="ISME J.">
        <title>Genome of 'Ca. Desulfovibrio trichonymphae', an H2-oxidizing bacterium in a tripartite symbiotic system within a protist cell in the termite gut.</title>
        <authorList>
            <person name="Kuwahara H."/>
            <person name="Yuki M."/>
            <person name="Izawa K."/>
            <person name="Ohkuma M."/>
            <person name="Hongoh Y."/>
        </authorList>
    </citation>
    <scope>NUCLEOTIDE SEQUENCE [LARGE SCALE GENOMIC DNA]</scope>
    <source>
        <strain evidence="10 11">Rs-N31</strain>
    </source>
</reference>
<keyword evidence="4" id="KW-0028">Amino-acid biosynthesis</keyword>
<evidence type="ECO:0000256" key="5">
    <source>
        <dbReference type="ARBA" id="ARBA00022793"/>
    </source>
</evidence>
<dbReference type="Gene3D" id="3.20.20.70">
    <property type="entry name" value="Aldolase class I"/>
    <property type="match status" value="1"/>
</dbReference>
<keyword evidence="11" id="KW-1185">Reference proteome</keyword>
<dbReference type="InterPro" id="IPR013798">
    <property type="entry name" value="Indole-3-glycerol_P_synth_dom"/>
</dbReference>